<evidence type="ECO:0000256" key="5">
    <source>
        <dbReference type="ARBA" id="ARBA00023002"/>
    </source>
</evidence>
<comment type="caution">
    <text evidence="7">The sequence shown here is derived from an EMBL/GenBank/DDBJ whole genome shotgun (WGS) entry which is preliminary data.</text>
</comment>
<keyword evidence="8" id="KW-1185">Reference proteome</keyword>
<organism evidence="7 8">
    <name type="scientific">Sutterella massiliensis</name>
    <dbReference type="NCBI Taxonomy" id="1816689"/>
    <lineage>
        <taxon>Bacteria</taxon>
        <taxon>Pseudomonadati</taxon>
        <taxon>Pseudomonadota</taxon>
        <taxon>Betaproteobacteria</taxon>
        <taxon>Burkholderiales</taxon>
        <taxon>Sutterellaceae</taxon>
        <taxon>Sutterella</taxon>
    </lineage>
</organism>
<evidence type="ECO:0000256" key="3">
    <source>
        <dbReference type="ARBA" id="ARBA00022643"/>
    </source>
</evidence>
<dbReference type="SUPFAM" id="SSF51395">
    <property type="entry name" value="FMN-linked oxidoreductases"/>
    <property type="match status" value="1"/>
</dbReference>
<evidence type="ECO:0000313" key="8">
    <source>
        <dbReference type="Proteomes" id="UP000715095"/>
    </source>
</evidence>
<dbReference type="RefSeq" id="WP_205101818.1">
    <property type="nucleotide sequence ID" value="NZ_JACJJC010000002.1"/>
</dbReference>
<proteinExistence type="predicted"/>
<sequence length="362" mass="38428">MNPVLFTPLKLGEVTAANRIAVPPMCMYSAKIGVAQPFHLAHYARLAQSGAGLVCIEACAVTPEGRITEGDLGLWSDECEAGIAAVVDAMRTAAPGVKILIQLSHAGRKASRTAPWLGSKPLGIAEGGWRVRAPSDIAFGADGPRPLPLDFDECGALVRAFAQAAKRAERAGVDGIELHMAHGYLIHEFLSPLSNTRIDEYGGAFENRTRFAFETADAVKSAVAARTAVGLRVSATDWVEGGWTLEETIELVHGMKRHGLDFVDVSTGGLVPDARIEEAPGYQTSFAARVKAAVDMPVFACGCITEAEQAETILRAGLVDGIDVGRGMLDDPNWGWHAARALGLKAVPGLAVPPQYERGLRL</sequence>
<feature type="domain" description="NADH:flavin oxidoreductase/NADH oxidase N-terminal" evidence="6">
    <location>
        <begin position="5"/>
        <end position="338"/>
    </location>
</feature>
<gene>
    <name evidence="7" type="ORF">H6A60_02380</name>
</gene>
<comment type="cofactor">
    <cofactor evidence="1">
        <name>FMN</name>
        <dbReference type="ChEBI" id="CHEBI:58210"/>
    </cofactor>
</comment>
<dbReference type="PANTHER" id="PTHR43303:SF4">
    <property type="entry name" value="NADPH DEHYDROGENASE C23G7.10C-RELATED"/>
    <property type="match status" value="1"/>
</dbReference>
<evidence type="ECO:0000259" key="6">
    <source>
        <dbReference type="Pfam" id="PF00724"/>
    </source>
</evidence>
<dbReference type="CDD" id="cd02932">
    <property type="entry name" value="OYE_YqiM_FMN"/>
    <property type="match status" value="1"/>
</dbReference>
<dbReference type="InterPro" id="IPR044152">
    <property type="entry name" value="YqjM-like"/>
</dbReference>
<keyword evidence="4" id="KW-0521">NADP</keyword>
<evidence type="ECO:0000313" key="7">
    <source>
        <dbReference type="EMBL" id="MBM6703354.1"/>
    </source>
</evidence>
<dbReference type="PANTHER" id="PTHR43303">
    <property type="entry name" value="NADPH DEHYDROGENASE C23G7.10C-RELATED"/>
    <property type="match status" value="1"/>
</dbReference>
<dbReference type="EMBL" id="JACJJC010000002">
    <property type="protein sequence ID" value="MBM6703354.1"/>
    <property type="molecule type" value="Genomic_DNA"/>
</dbReference>
<dbReference type="InterPro" id="IPR001155">
    <property type="entry name" value="OxRdtase_FMN_N"/>
</dbReference>
<keyword evidence="3" id="KW-0288">FMN</keyword>
<dbReference type="Proteomes" id="UP000715095">
    <property type="component" value="Unassembled WGS sequence"/>
</dbReference>
<keyword evidence="5" id="KW-0560">Oxidoreductase</keyword>
<evidence type="ECO:0000256" key="4">
    <source>
        <dbReference type="ARBA" id="ARBA00022857"/>
    </source>
</evidence>
<dbReference type="Pfam" id="PF00724">
    <property type="entry name" value="Oxidored_FMN"/>
    <property type="match status" value="1"/>
</dbReference>
<dbReference type="InterPro" id="IPR013785">
    <property type="entry name" value="Aldolase_TIM"/>
</dbReference>
<reference evidence="7 8" key="1">
    <citation type="journal article" date="2021" name="Sci. Rep.">
        <title>The distribution of antibiotic resistance genes in chicken gut microbiota commensals.</title>
        <authorList>
            <person name="Juricova H."/>
            <person name="Matiasovicova J."/>
            <person name="Kubasova T."/>
            <person name="Cejkova D."/>
            <person name="Rychlik I."/>
        </authorList>
    </citation>
    <scope>NUCLEOTIDE SEQUENCE [LARGE SCALE GENOMIC DNA]</scope>
    <source>
        <strain evidence="7 8">An829</strain>
    </source>
</reference>
<accession>A0ABS2DPU3</accession>
<protein>
    <submittedName>
        <fullName evidence="7">NADH:flavin oxidoreductase/NADH oxidase</fullName>
    </submittedName>
</protein>
<name>A0ABS2DPU3_9BURK</name>
<keyword evidence="2" id="KW-0285">Flavoprotein</keyword>
<evidence type="ECO:0000256" key="2">
    <source>
        <dbReference type="ARBA" id="ARBA00022630"/>
    </source>
</evidence>
<dbReference type="Gene3D" id="3.20.20.70">
    <property type="entry name" value="Aldolase class I"/>
    <property type="match status" value="1"/>
</dbReference>
<evidence type="ECO:0000256" key="1">
    <source>
        <dbReference type="ARBA" id="ARBA00001917"/>
    </source>
</evidence>